<keyword evidence="2" id="KW-1185">Reference proteome</keyword>
<dbReference type="EMBL" id="JAUIZM010000008">
    <property type="protein sequence ID" value="KAK1368799.1"/>
    <property type="molecule type" value="Genomic_DNA"/>
</dbReference>
<reference evidence="1" key="2">
    <citation type="submission" date="2023-05" db="EMBL/GenBank/DDBJ databases">
        <authorList>
            <person name="Schelkunov M.I."/>
        </authorList>
    </citation>
    <scope>NUCLEOTIDE SEQUENCE</scope>
    <source>
        <strain evidence="1">Hsosn_3</strain>
        <tissue evidence="1">Leaf</tissue>
    </source>
</reference>
<dbReference type="Proteomes" id="UP001237642">
    <property type="component" value="Unassembled WGS sequence"/>
</dbReference>
<organism evidence="1 2">
    <name type="scientific">Heracleum sosnowskyi</name>
    <dbReference type="NCBI Taxonomy" id="360622"/>
    <lineage>
        <taxon>Eukaryota</taxon>
        <taxon>Viridiplantae</taxon>
        <taxon>Streptophyta</taxon>
        <taxon>Embryophyta</taxon>
        <taxon>Tracheophyta</taxon>
        <taxon>Spermatophyta</taxon>
        <taxon>Magnoliopsida</taxon>
        <taxon>eudicotyledons</taxon>
        <taxon>Gunneridae</taxon>
        <taxon>Pentapetalae</taxon>
        <taxon>asterids</taxon>
        <taxon>campanulids</taxon>
        <taxon>Apiales</taxon>
        <taxon>Apiaceae</taxon>
        <taxon>Apioideae</taxon>
        <taxon>apioid superclade</taxon>
        <taxon>Tordylieae</taxon>
        <taxon>Tordyliinae</taxon>
        <taxon>Heracleum</taxon>
    </lineage>
</organism>
<reference evidence="1" key="1">
    <citation type="submission" date="2023-02" db="EMBL/GenBank/DDBJ databases">
        <title>Genome of toxic invasive species Heracleum sosnowskyi carries increased number of genes despite the absence of recent whole-genome duplications.</title>
        <authorList>
            <person name="Schelkunov M."/>
            <person name="Shtratnikova V."/>
            <person name="Makarenko M."/>
            <person name="Klepikova A."/>
            <person name="Omelchenko D."/>
            <person name="Novikova G."/>
            <person name="Obukhova E."/>
            <person name="Bogdanov V."/>
            <person name="Penin A."/>
            <person name="Logacheva M."/>
        </authorList>
    </citation>
    <scope>NUCLEOTIDE SEQUENCE</scope>
    <source>
        <strain evidence="1">Hsosn_3</strain>
        <tissue evidence="1">Leaf</tissue>
    </source>
</reference>
<sequence>MFIGSLTIVVVMVSSKQTELLPVPFPPFGRLPSTATFTDTPTFVSARGVLVYQYNQYNYNCFKIIRHDDPNRPWHLFTTEDMVQGSKCKKPRKKRVINENDNINHKENLDSKCSTRCIFPLSPQSEIFNTPQASLMSQLSSNKRTPLHCSSSGFRITLFSEVLISYEDCNLKSVDVMFVFEGTMRSIVPNLRNGAVPEDVHREPLSNITNLRNQTSSRKQKGKGKAKVGLDESTHILFEDDFMSTYEQNNDDHNDQIENSIIAESGIYEDESDDSNDEYCTEDVWFEDLNTESEVVLGASTSANCSKKASRIKVFFPEEYASLGGPSVKCTKCNASMWKEERVNKNVTRGIPLFSLCCKKGEVKLPSALPTPPYLMQLYQYERRGEDGYHNKIRFQNANPESTKERDMISMKDYYSYSLQVRENEGMTPRLGGRLFQQYVTLRRNHILESALE</sequence>
<name>A0AAD8HKE7_9APIA</name>
<evidence type="ECO:0000313" key="1">
    <source>
        <dbReference type="EMBL" id="KAK1368799.1"/>
    </source>
</evidence>
<comment type="caution">
    <text evidence="1">The sequence shown here is derived from an EMBL/GenBank/DDBJ whole genome shotgun (WGS) entry which is preliminary data.</text>
</comment>
<proteinExistence type="predicted"/>
<protein>
    <submittedName>
        <fullName evidence="1">Uncharacterized protein</fullName>
    </submittedName>
</protein>
<accession>A0AAD8HKE7</accession>
<evidence type="ECO:0000313" key="2">
    <source>
        <dbReference type="Proteomes" id="UP001237642"/>
    </source>
</evidence>
<gene>
    <name evidence="1" type="ORF">POM88_034891</name>
</gene>
<dbReference type="AlphaFoldDB" id="A0AAD8HKE7"/>